<evidence type="ECO:0000256" key="4">
    <source>
        <dbReference type="ARBA" id="ARBA00022729"/>
    </source>
</evidence>
<dbReference type="GO" id="GO:0009279">
    <property type="term" value="C:cell outer membrane"/>
    <property type="evidence" value="ECO:0007669"/>
    <property type="project" value="UniProtKB-SubCell"/>
</dbReference>
<proteinExistence type="inferred from homology"/>
<feature type="chain" id="PRO_5034795185" evidence="8">
    <location>
        <begin position="23"/>
        <end position="481"/>
    </location>
</feature>
<feature type="domain" description="Surface lipoprotein assembly modifier C-terminal" evidence="9">
    <location>
        <begin position="199"/>
        <end position="481"/>
    </location>
</feature>
<dbReference type="Pfam" id="PF04575">
    <property type="entry name" value="SlipAM"/>
    <property type="match status" value="1"/>
</dbReference>
<evidence type="ECO:0000256" key="6">
    <source>
        <dbReference type="ARBA" id="ARBA00023237"/>
    </source>
</evidence>
<feature type="signal peptide" evidence="8">
    <location>
        <begin position="1"/>
        <end position="22"/>
    </location>
</feature>
<evidence type="ECO:0000256" key="3">
    <source>
        <dbReference type="ARBA" id="ARBA00022692"/>
    </source>
</evidence>
<name>A0A892ZHU3_9NEIS</name>
<keyword evidence="12" id="KW-1185">Reference proteome</keyword>
<keyword evidence="3" id="KW-0812">Transmembrane</keyword>
<protein>
    <submittedName>
        <fullName evidence="11">DUF560 domain-containing protein</fullName>
    </submittedName>
</protein>
<organism evidence="11 12">
    <name type="scientific">Paralysiella testudinis</name>
    <dbReference type="NCBI Taxonomy" id="2809020"/>
    <lineage>
        <taxon>Bacteria</taxon>
        <taxon>Pseudomonadati</taxon>
        <taxon>Pseudomonadota</taxon>
        <taxon>Betaproteobacteria</taxon>
        <taxon>Neisseriales</taxon>
        <taxon>Neisseriaceae</taxon>
        <taxon>Paralysiella</taxon>
    </lineage>
</organism>
<evidence type="ECO:0000256" key="2">
    <source>
        <dbReference type="ARBA" id="ARBA00022452"/>
    </source>
</evidence>
<comment type="similarity">
    <text evidence="7">Belongs to the Slam family.</text>
</comment>
<keyword evidence="4 8" id="KW-0732">Signal</keyword>
<dbReference type="AlphaFoldDB" id="A0A892ZHU3"/>
<keyword evidence="2" id="KW-1134">Transmembrane beta strand</keyword>
<dbReference type="SUPFAM" id="SSF48452">
    <property type="entry name" value="TPR-like"/>
    <property type="match status" value="1"/>
</dbReference>
<dbReference type="Pfam" id="PF24575">
    <property type="entry name" value="TPR_Slam"/>
    <property type="match status" value="1"/>
</dbReference>
<dbReference type="InterPro" id="IPR007655">
    <property type="entry name" value="Slam_C"/>
</dbReference>
<dbReference type="InterPro" id="IPR057556">
    <property type="entry name" value="TPR_Slam"/>
</dbReference>
<dbReference type="EMBL" id="CP069798">
    <property type="protein sequence ID" value="QRQ81114.1"/>
    <property type="molecule type" value="Genomic_DNA"/>
</dbReference>
<evidence type="ECO:0000313" key="11">
    <source>
        <dbReference type="EMBL" id="QRQ81114.1"/>
    </source>
</evidence>
<feature type="domain" description="Surface lipoprotein assembly modifier N-terminal TPR repeats region" evidence="10">
    <location>
        <begin position="65"/>
        <end position="169"/>
    </location>
</feature>
<accession>A0A892ZHU3</accession>
<dbReference type="Gene3D" id="1.25.40.10">
    <property type="entry name" value="Tetratricopeptide repeat domain"/>
    <property type="match status" value="1"/>
</dbReference>
<dbReference type="RefSeq" id="WP_230338406.1">
    <property type="nucleotide sequence ID" value="NZ_CP069798.1"/>
</dbReference>
<dbReference type="InterPro" id="IPR011990">
    <property type="entry name" value="TPR-like_helical_dom_sf"/>
</dbReference>
<sequence>MRLFYLVYPALTAAFTAAGVQAAPLAPAVEPRPQFNLNQEQVAETLSVDKTPPVPGSSDEQTTLHLTSAQLLQDPALLGRALDSSIANQNIAGARLLLPLYRQLPSAQQDAVLVLYAEALLARADGNYAAAVAAYRNIIAQQPQLTPVRVQLAVTLAQDQQLVAAQDQFDKIRAAEDVPPAVLVQVDEYTAWLEQQQSWSFDAALRYLHENNVNNAPAQREIVGERGRWILPAPQSARGVGYQLGAQKNQPLGGHWFWRFSGNADGKFYWDNHAYDDLNVRLSSGPVYRRARGELALLPYYERRWFGTEPYSNTTGVRVQASHVFNPNWQGFAAIQYGRKTHEQRPFLDGNSRQASITALYRSSPQQYWFGGVDLGRETAQDHTDAYRRTGVRIGWEREWPQGISTSMQGMAAKRVYDGVDIFQIKREDKEYAANVSVWHRGWHWHGLTPRLTWSWLRVDSNHFLYGYQKNQVFIEVSKRF</sequence>
<keyword evidence="5" id="KW-0472">Membrane</keyword>
<evidence type="ECO:0000256" key="7">
    <source>
        <dbReference type="ARBA" id="ARBA00023609"/>
    </source>
</evidence>
<evidence type="ECO:0000256" key="1">
    <source>
        <dbReference type="ARBA" id="ARBA00004571"/>
    </source>
</evidence>
<dbReference type="KEGG" id="ptes:JQU52_10325"/>
<evidence type="ECO:0000259" key="9">
    <source>
        <dbReference type="Pfam" id="PF04575"/>
    </source>
</evidence>
<evidence type="ECO:0000256" key="8">
    <source>
        <dbReference type="SAM" id="SignalP"/>
    </source>
</evidence>
<evidence type="ECO:0000256" key="5">
    <source>
        <dbReference type="ARBA" id="ARBA00023136"/>
    </source>
</evidence>
<gene>
    <name evidence="11" type="ORF">JQU52_10325</name>
</gene>
<comment type="subcellular location">
    <subcellularLocation>
        <location evidence="1">Cell outer membrane</location>
        <topology evidence="1">Multi-pass membrane protein</topology>
    </subcellularLocation>
</comment>
<evidence type="ECO:0000259" key="10">
    <source>
        <dbReference type="Pfam" id="PF24575"/>
    </source>
</evidence>
<dbReference type="Proteomes" id="UP000653156">
    <property type="component" value="Chromosome"/>
</dbReference>
<reference evidence="11" key="1">
    <citation type="submission" date="2021-02" db="EMBL/GenBank/DDBJ databases">
        <title>Neisseriaceae sp. 26B isolated from the cloaca of a Common Toad-headed Turtle (Mesoclemmys nasuta).</title>
        <authorList>
            <person name="Spergser J."/>
            <person name="Busse H.-J."/>
        </authorList>
    </citation>
    <scope>NUCLEOTIDE SEQUENCE</scope>
    <source>
        <strain evidence="11">26B</strain>
    </source>
</reference>
<keyword evidence="6" id="KW-0998">Cell outer membrane</keyword>
<evidence type="ECO:0000313" key="12">
    <source>
        <dbReference type="Proteomes" id="UP000653156"/>
    </source>
</evidence>